<gene>
    <name evidence="4" type="ORF">ACFQH9_28390</name>
</gene>
<feature type="domain" description="NodB homology" evidence="3">
    <location>
        <begin position="259"/>
        <end position="492"/>
    </location>
</feature>
<dbReference type="PANTHER" id="PTHR34216">
    <property type="match status" value="1"/>
</dbReference>
<evidence type="ECO:0000313" key="5">
    <source>
        <dbReference type="Proteomes" id="UP001596119"/>
    </source>
</evidence>
<comment type="subcellular location">
    <subcellularLocation>
        <location evidence="1">Secreted</location>
    </subcellularLocation>
</comment>
<accession>A0ABW1IFX9</accession>
<evidence type="ECO:0000313" key="4">
    <source>
        <dbReference type="EMBL" id="MFC5952190.1"/>
    </source>
</evidence>
<dbReference type="InterPro" id="IPR051398">
    <property type="entry name" value="Polysacch_Deacetylase"/>
</dbReference>
<protein>
    <submittedName>
        <fullName evidence="4">Polysaccharide deacetylase family protein</fullName>
    </submittedName>
</protein>
<dbReference type="RefSeq" id="WP_379570850.1">
    <property type="nucleotide sequence ID" value="NZ_JBHSQK010000096.1"/>
</dbReference>
<name>A0ABW1IFX9_9PSEU</name>
<keyword evidence="2" id="KW-0732">Signal</keyword>
<dbReference type="Gene3D" id="3.20.20.370">
    <property type="entry name" value="Glycoside hydrolase/deacetylase"/>
    <property type="match status" value="2"/>
</dbReference>
<evidence type="ECO:0000256" key="2">
    <source>
        <dbReference type="ARBA" id="ARBA00022729"/>
    </source>
</evidence>
<proteinExistence type="predicted"/>
<dbReference type="CDD" id="cd10918">
    <property type="entry name" value="CE4_NodB_like_5s_6s"/>
    <property type="match status" value="1"/>
</dbReference>
<comment type="caution">
    <text evidence="4">The sequence shown here is derived from an EMBL/GenBank/DDBJ whole genome shotgun (WGS) entry which is preliminary data.</text>
</comment>
<dbReference type="Proteomes" id="UP001596119">
    <property type="component" value="Unassembled WGS sequence"/>
</dbReference>
<dbReference type="Pfam" id="PF01522">
    <property type="entry name" value="Polysacc_deac_1"/>
    <property type="match status" value="2"/>
</dbReference>
<evidence type="ECO:0000259" key="3">
    <source>
        <dbReference type="PROSITE" id="PS51677"/>
    </source>
</evidence>
<sequence length="492" mass="52964">MSLTFSDGHRNQYDNARPVLLAHRMRATFYVVSSWIDQQRACCMAWWQIDDLYRDGNEIGGMGRDHLDLGVPSPGPWRQDVEQKRAQVCDDRQRLAARGYDPRSFAYPSGAVGAAFPDGTTARDIVRACGYSTARAVGGGSTAAPADALPPVDPFALRTAARPDTGPITLPSLTDAVTAADHDGGWVPMAFDQVCRRDTPDYTECMATPHAVEDTTLSAFLDWLQAAGRPGGAPAGTVVETVREAMGVPEQPPLPSRPTIVSLTFDDAHPSQYLVRPVLLDHGVRATFFVNSGLVDRGKGAAMTWDQLRELAADGNDIGGHTVDHLDLSALAPADVHTQVCADHDRLVAERLNPVSFAYPEGGVNPDIERTVQQCGYRSARAGGSVTPVGPIYSESLPPRDPYATMALGGATGPLRSDYLQSAVSSAAAHGGGWLQIVFHMVCQPSTPDYARCISTQTPIEIGELRDFIDWLTTRAPPDTTVRTVDSVMADR</sequence>
<dbReference type="CDD" id="cd10967">
    <property type="entry name" value="CE4_GLA_like_6s"/>
    <property type="match status" value="1"/>
</dbReference>
<dbReference type="PROSITE" id="PS51677">
    <property type="entry name" value="NODB"/>
    <property type="match status" value="1"/>
</dbReference>
<dbReference type="InterPro" id="IPR011330">
    <property type="entry name" value="Glyco_hydro/deAcase_b/a-brl"/>
</dbReference>
<dbReference type="EMBL" id="JBHSQK010000096">
    <property type="protein sequence ID" value="MFC5952190.1"/>
    <property type="molecule type" value="Genomic_DNA"/>
</dbReference>
<organism evidence="4 5">
    <name type="scientific">Pseudonocardia lutea</name>
    <dbReference type="NCBI Taxonomy" id="2172015"/>
    <lineage>
        <taxon>Bacteria</taxon>
        <taxon>Bacillati</taxon>
        <taxon>Actinomycetota</taxon>
        <taxon>Actinomycetes</taxon>
        <taxon>Pseudonocardiales</taxon>
        <taxon>Pseudonocardiaceae</taxon>
        <taxon>Pseudonocardia</taxon>
    </lineage>
</organism>
<reference evidence="5" key="1">
    <citation type="journal article" date="2019" name="Int. J. Syst. Evol. Microbiol.">
        <title>The Global Catalogue of Microorganisms (GCM) 10K type strain sequencing project: providing services to taxonomists for standard genome sequencing and annotation.</title>
        <authorList>
            <consortium name="The Broad Institute Genomics Platform"/>
            <consortium name="The Broad Institute Genome Sequencing Center for Infectious Disease"/>
            <person name="Wu L."/>
            <person name="Ma J."/>
        </authorList>
    </citation>
    <scope>NUCLEOTIDE SEQUENCE [LARGE SCALE GENOMIC DNA]</scope>
    <source>
        <strain evidence="5">CGMCC 4.7397</strain>
    </source>
</reference>
<keyword evidence="5" id="KW-1185">Reference proteome</keyword>
<dbReference type="PANTHER" id="PTHR34216:SF3">
    <property type="entry name" value="POLY-BETA-1,6-N-ACETYL-D-GLUCOSAMINE N-DEACETYLASE"/>
    <property type="match status" value="1"/>
</dbReference>
<dbReference type="SUPFAM" id="SSF88713">
    <property type="entry name" value="Glycoside hydrolase/deacetylase"/>
    <property type="match status" value="2"/>
</dbReference>
<dbReference type="InterPro" id="IPR002509">
    <property type="entry name" value="NODB_dom"/>
</dbReference>
<evidence type="ECO:0000256" key="1">
    <source>
        <dbReference type="ARBA" id="ARBA00004613"/>
    </source>
</evidence>